<keyword evidence="4" id="KW-0732">Signal</keyword>
<evidence type="ECO:0000313" key="7">
    <source>
        <dbReference type="Proteomes" id="UP000266385"/>
    </source>
</evidence>
<sequence>MTIRTTVLVAAVTLLALPAAAAPVQVQFVGDDASDEVMSQVRSAMPDESSPTTVLEARRQGRRAVSAARKTLNSLGHYAPRIDLGIESSEPPSAQLRIDPGPRFSLGPVAVDFNGSPPLEAIATDIRADLPVSQGQPAIPARVLDAERWIVSQLREQGYPYAEIREKRVIGDREAETIEVTYLVRSGPRVRIGETILPEHEMVTKATYLERLIPYKAGEIYSPGKLSSFNTRLVETRLFRVARASLADEPSAIDEDGTETRDVIVTVAERQRNTIALGTSYSTAEGYGLQAEYARRNLSRRGDSLITSLTLAELEQSLNVLWRRPNEFGYGRGLVLNGGLIAETTDAYEREAVMLGASFEVARSTDFTYSYGVNAELVREQDELGERDLQIFSVFTDARLDKSDSVLDPREGWRINGRVEPSYTFGDESNPYVRSVGQVSAYVPFDEDKRFVLAGRFKAGAVLGANAADIPVDDRFYSGGGGSVRGFAYQAIGPRGADNTPLGGKSVVEASLEARYAWRKNIGLVAFVDAGSVSTDEFSNFDDAKFGAGIGLRYNTPAGPIRLDIAAPLNPSDFDDPVQIYISFGQAF</sequence>
<feature type="domain" description="Bacterial surface antigen (D15)" evidence="5">
    <location>
        <begin position="297"/>
        <end position="588"/>
    </location>
</feature>
<comment type="subcellular location">
    <subcellularLocation>
        <location evidence="1">Membrane</location>
    </subcellularLocation>
</comment>
<dbReference type="OrthoDB" id="9769707at2"/>
<protein>
    <submittedName>
        <fullName evidence="6">Outer membrane protein assembly factor</fullName>
    </submittedName>
</protein>
<dbReference type="Gene3D" id="2.40.160.50">
    <property type="entry name" value="membrane protein fhac: a member of the omp85/tpsb transporter family"/>
    <property type="match status" value="1"/>
</dbReference>
<name>A0A399RBP6_9PROT</name>
<dbReference type="PANTHER" id="PTHR12815">
    <property type="entry name" value="SORTING AND ASSEMBLY MACHINERY SAMM50 PROTEIN FAMILY MEMBER"/>
    <property type="match status" value="1"/>
</dbReference>
<evidence type="ECO:0000256" key="2">
    <source>
        <dbReference type="ARBA" id="ARBA00022452"/>
    </source>
</evidence>
<evidence type="ECO:0000256" key="1">
    <source>
        <dbReference type="ARBA" id="ARBA00004370"/>
    </source>
</evidence>
<gene>
    <name evidence="6" type="ORF">D1223_15840</name>
</gene>
<organism evidence="6 7">
    <name type="scientific">Henriciella mobilis</name>
    <dbReference type="NCBI Taxonomy" id="2305467"/>
    <lineage>
        <taxon>Bacteria</taxon>
        <taxon>Pseudomonadati</taxon>
        <taxon>Pseudomonadota</taxon>
        <taxon>Alphaproteobacteria</taxon>
        <taxon>Hyphomonadales</taxon>
        <taxon>Hyphomonadaceae</taxon>
        <taxon>Henriciella</taxon>
    </lineage>
</organism>
<dbReference type="Gene3D" id="3.10.20.310">
    <property type="entry name" value="membrane protein fhac"/>
    <property type="match status" value="2"/>
</dbReference>
<feature type="signal peptide" evidence="4">
    <location>
        <begin position="1"/>
        <end position="21"/>
    </location>
</feature>
<comment type="caution">
    <text evidence="6">The sequence shown here is derived from an EMBL/GenBank/DDBJ whole genome shotgun (WGS) entry which is preliminary data.</text>
</comment>
<evidence type="ECO:0000256" key="3">
    <source>
        <dbReference type="ARBA" id="ARBA00023136"/>
    </source>
</evidence>
<dbReference type="EMBL" id="QWFX01000016">
    <property type="protein sequence ID" value="RIJ26959.1"/>
    <property type="molecule type" value="Genomic_DNA"/>
</dbReference>
<accession>A0A399RBP6</accession>
<evidence type="ECO:0000259" key="5">
    <source>
        <dbReference type="Pfam" id="PF01103"/>
    </source>
</evidence>
<dbReference type="InterPro" id="IPR039910">
    <property type="entry name" value="D15-like"/>
</dbReference>
<dbReference type="Proteomes" id="UP000266385">
    <property type="component" value="Unassembled WGS sequence"/>
</dbReference>
<keyword evidence="2" id="KW-0812">Transmembrane</keyword>
<dbReference type="AlphaFoldDB" id="A0A399RBP6"/>
<keyword evidence="7" id="KW-1185">Reference proteome</keyword>
<evidence type="ECO:0000256" key="4">
    <source>
        <dbReference type="SAM" id="SignalP"/>
    </source>
</evidence>
<dbReference type="GO" id="GO:0019867">
    <property type="term" value="C:outer membrane"/>
    <property type="evidence" value="ECO:0007669"/>
    <property type="project" value="InterPro"/>
</dbReference>
<keyword evidence="3" id="KW-0472">Membrane</keyword>
<dbReference type="Pfam" id="PF01103">
    <property type="entry name" value="Omp85"/>
    <property type="match status" value="1"/>
</dbReference>
<reference evidence="6 7" key="1">
    <citation type="submission" date="2018-08" db="EMBL/GenBank/DDBJ databases">
        <title>Henriciella mobilis sp. nov., isolated from seawater.</title>
        <authorList>
            <person name="Cheng H."/>
            <person name="Wu Y.-H."/>
            <person name="Xu X.-W."/>
            <person name="Guo L.-L."/>
        </authorList>
    </citation>
    <scope>NUCLEOTIDE SEQUENCE [LARGE SCALE GENOMIC DNA]</scope>
    <source>
        <strain evidence="6 7">JN25</strain>
    </source>
</reference>
<proteinExistence type="predicted"/>
<evidence type="ECO:0000313" key="6">
    <source>
        <dbReference type="EMBL" id="RIJ26959.1"/>
    </source>
</evidence>
<dbReference type="PANTHER" id="PTHR12815:SF42">
    <property type="entry name" value="BACTERIAL SURFACE ANTIGEN (D15) DOMAIN-CONTAINING PROTEIN"/>
    <property type="match status" value="1"/>
</dbReference>
<keyword evidence="2" id="KW-1134">Transmembrane beta strand</keyword>
<feature type="chain" id="PRO_5017196038" evidence="4">
    <location>
        <begin position="22"/>
        <end position="588"/>
    </location>
</feature>
<dbReference type="InterPro" id="IPR000184">
    <property type="entry name" value="Bac_surfAg_D15"/>
</dbReference>